<dbReference type="GO" id="GO:0005886">
    <property type="term" value="C:plasma membrane"/>
    <property type="evidence" value="ECO:0007669"/>
    <property type="project" value="UniProtKB-SubCell"/>
</dbReference>
<dbReference type="InterPro" id="IPR005538">
    <property type="entry name" value="LrgA/CidA"/>
</dbReference>
<comment type="subcellular location">
    <subcellularLocation>
        <location evidence="1">Cell membrane</location>
        <topology evidence="1">Multi-pass membrane protein</topology>
    </subcellularLocation>
</comment>
<reference evidence="6" key="1">
    <citation type="journal article" date="2021" name="PeerJ">
        <title>Extensive microbial diversity within the chicken gut microbiome revealed by metagenomics and culture.</title>
        <authorList>
            <person name="Gilroy R."/>
            <person name="Ravi A."/>
            <person name="Getino M."/>
            <person name="Pursley I."/>
            <person name="Horton D.L."/>
            <person name="Alikhan N.F."/>
            <person name="Baker D."/>
            <person name="Gharbi K."/>
            <person name="Hall N."/>
            <person name="Watson M."/>
            <person name="Adriaenssens E.M."/>
            <person name="Foster-Nyarko E."/>
            <person name="Jarju S."/>
            <person name="Secka A."/>
            <person name="Antonio M."/>
            <person name="Oren A."/>
            <person name="Chaudhuri R.R."/>
            <person name="La Ragione R."/>
            <person name="Hildebrand F."/>
            <person name="Pallen M.J."/>
        </authorList>
    </citation>
    <scope>NUCLEOTIDE SEQUENCE</scope>
    <source>
        <strain evidence="6">4100</strain>
    </source>
</reference>
<gene>
    <name evidence="6" type="ORF">K8V47_07225</name>
</gene>
<dbReference type="PANTHER" id="PTHR33931:SF5">
    <property type="entry name" value="UPF0299 MEMBRANE PROTEIN YOHJ"/>
    <property type="match status" value="1"/>
</dbReference>
<keyword evidence="5" id="KW-0472">Membrane</keyword>
<comment type="caution">
    <text evidence="6">The sequence shown here is derived from an EMBL/GenBank/DDBJ whole genome shotgun (WGS) entry which is preliminary data.</text>
</comment>
<protein>
    <submittedName>
        <fullName evidence="6">CidA/LrgA family protein</fullName>
    </submittedName>
</protein>
<dbReference type="EMBL" id="DYXT01000038">
    <property type="protein sequence ID" value="HJE39528.1"/>
    <property type="molecule type" value="Genomic_DNA"/>
</dbReference>
<dbReference type="PANTHER" id="PTHR33931">
    <property type="entry name" value="HOLIN-LIKE PROTEIN CIDA-RELATED"/>
    <property type="match status" value="1"/>
</dbReference>
<accession>A0A4Q0UAN3</accession>
<keyword evidence="2" id="KW-1003">Cell membrane</keyword>
<evidence type="ECO:0000256" key="2">
    <source>
        <dbReference type="ARBA" id="ARBA00022475"/>
    </source>
</evidence>
<name>A0A4Q0UAN3_9BACT</name>
<evidence type="ECO:0000313" key="6">
    <source>
        <dbReference type="EMBL" id="HJE39528.1"/>
    </source>
</evidence>
<organism evidence="6 7">
    <name type="scientific">Candidatus Amulumruptor caecigallinarius</name>
    <dbReference type="NCBI Taxonomy" id="2109911"/>
    <lineage>
        <taxon>Bacteria</taxon>
        <taxon>Pseudomonadati</taxon>
        <taxon>Bacteroidota</taxon>
        <taxon>Bacteroidia</taxon>
        <taxon>Bacteroidales</taxon>
        <taxon>Muribaculaceae</taxon>
        <taxon>Candidatus Amulumruptor</taxon>
    </lineage>
</organism>
<evidence type="ECO:0000256" key="3">
    <source>
        <dbReference type="ARBA" id="ARBA00022692"/>
    </source>
</evidence>
<dbReference type="AlphaFoldDB" id="A0A4Q0UAN3"/>
<reference evidence="6" key="2">
    <citation type="submission" date="2021-09" db="EMBL/GenBank/DDBJ databases">
        <authorList>
            <person name="Gilroy R."/>
        </authorList>
    </citation>
    <scope>NUCLEOTIDE SEQUENCE</scope>
    <source>
        <strain evidence="6">4100</strain>
    </source>
</reference>
<sequence>MIIQLAVLFLFLALGELVVYLTGIPVPSSIIGMLLLTLALQLRIIRLRHVAGVADFLVGNLGFFFVPAGVALLGYFDLIRDQWVAIVGASAISTFIVIGITGWVHQIIRQSTHHRPSSRNTHTTPKDTE</sequence>
<evidence type="ECO:0000313" key="7">
    <source>
        <dbReference type="Proteomes" id="UP000711407"/>
    </source>
</evidence>
<evidence type="ECO:0000256" key="1">
    <source>
        <dbReference type="ARBA" id="ARBA00004651"/>
    </source>
</evidence>
<keyword evidence="3" id="KW-0812">Transmembrane</keyword>
<dbReference type="Pfam" id="PF03788">
    <property type="entry name" value="LrgA"/>
    <property type="match status" value="1"/>
</dbReference>
<keyword evidence="4" id="KW-1133">Transmembrane helix</keyword>
<proteinExistence type="predicted"/>
<evidence type="ECO:0000256" key="4">
    <source>
        <dbReference type="ARBA" id="ARBA00022989"/>
    </source>
</evidence>
<dbReference type="Proteomes" id="UP000711407">
    <property type="component" value="Unassembled WGS sequence"/>
</dbReference>
<evidence type="ECO:0000256" key="5">
    <source>
        <dbReference type="ARBA" id="ARBA00023136"/>
    </source>
</evidence>